<dbReference type="RefSeq" id="WP_077106967.1">
    <property type="nucleotide sequence ID" value="NZ_FMUE01000009.1"/>
</dbReference>
<dbReference type="PANTHER" id="PTHR43190:SF3">
    <property type="entry name" value="N-ACETYL-D-GLUCOSAMINE KINASE"/>
    <property type="match status" value="1"/>
</dbReference>
<dbReference type="STRING" id="1907666.DSM25559_3630"/>
<dbReference type="InterPro" id="IPR052519">
    <property type="entry name" value="Euk-type_GlcNAc_Kinase"/>
</dbReference>
<evidence type="ECO:0000259" key="1">
    <source>
        <dbReference type="Pfam" id="PF01869"/>
    </source>
</evidence>
<dbReference type="Pfam" id="PF01869">
    <property type="entry name" value="BcrAD_BadFG"/>
    <property type="match status" value="1"/>
</dbReference>
<evidence type="ECO:0000313" key="2">
    <source>
        <dbReference type="EMBL" id="SCX30985.1"/>
    </source>
</evidence>
<name>A0A1R3TWR0_9HYPH</name>
<accession>A0A1R3TWR0</accession>
<dbReference type="InterPro" id="IPR002731">
    <property type="entry name" value="ATPase_BadF"/>
</dbReference>
<sequence>MSKRDNSLLVAIDAGGSKMHVQVASALDNSLLHDEIYPSAGWANLDDITRASILLSTVETITAPLGRVAVVVAGVHGNDSAEQGAILSAPLAGRYPIVRVLNDSNLLILAYGATSGTGIIAGTGSSATATVGDDVVTVGGWGWIFGDEGGAAGIVRDAAKQVLEAHDLDETDLLTEVFLEFFGIDHPHRLVHVFATVEPREWSRAAILIFGAAKKGSARAQKVIDAHALALAELIARLKQRGGDVSTIVCAGGVLTGQPALFDAFAHEVRRLVGASTKIALLLDPPVKGALNLARNIHITSRTGTTTSDQFLADRVTI</sequence>
<dbReference type="PANTHER" id="PTHR43190">
    <property type="entry name" value="N-ACETYL-D-GLUCOSAMINE KINASE"/>
    <property type="match status" value="1"/>
</dbReference>
<protein>
    <submittedName>
        <fullName evidence="2">BadF/BadG/BcrA/BcrD ATPase family protein</fullName>
    </submittedName>
</protein>
<dbReference type="Proteomes" id="UP000187891">
    <property type="component" value="Unassembled WGS sequence"/>
</dbReference>
<dbReference type="Gene3D" id="3.30.420.40">
    <property type="match status" value="2"/>
</dbReference>
<dbReference type="EMBL" id="FMUE01000009">
    <property type="protein sequence ID" value="SCX30985.1"/>
    <property type="molecule type" value="Genomic_DNA"/>
</dbReference>
<reference evidence="3" key="1">
    <citation type="submission" date="2016-10" db="EMBL/GenBank/DDBJ databases">
        <authorList>
            <person name="Wibberg D."/>
        </authorList>
    </citation>
    <scope>NUCLEOTIDE SEQUENCE [LARGE SCALE GENOMIC DNA]</scope>
</reference>
<dbReference type="AlphaFoldDB" id="A0A1R3TWR0"/>
<evidence type="ECO:0000313" key="3">
    <source>
        <dbReference type="Proteomes" id="UP000187891"/>
    </source>
</evidence>
<organism evidence="2 3">
    <name type="scientific">Agrobacterium rosae</name>
    <dbReference type="NCBI Taxonomy" id="1972867"/>
    <lineage>
        <taxon>Bacteria</taxon>
        <taxon>Pseudomonadati</taxon>
        <taxon>Pseudomonadota</taxon>
        <taxon>Alphaproteobacteria</taxon>
        <taxon>Hyphomicrobiales</taxon>
        <taxon>Rhizobiaceae</taxon>
        <taxon>Rhizobium/Agrobacterium group</taxon>
        <taxon>Agrobacterium</taxon>
    </lineage>
</organism>
<proteinExistence type="predicted"/>
<feature type="domain" description="ATPase BadF/BadG/BcrA/BcrD type" evidence="1">
    <location>
        <begin position="107"/>
        <end position="290"/>
    </location>
</feature>
<dbReference type="SUPFAM" id="SSF53067">
    <property type="entry name" value="Actin-like ATPase domain"/>
    <property type="match status" value="1"/>
</dbReference>
<dbReference type="InterPro" id="IPR043129">
    <property type="entry name" value="ATPase_NBD"/>
</dbReference>
<gene>
    <name evidence="2" type="ORF">DSM25559_3630</name>
</gene>